<name>A0AAD6H9V4_9EURO</name>
<dbReference type="EMBL" id="JAQJAN010000025">
    <property type="protein sequence ID" value="KAJ5699174.1"/>
    <property type="molecule type" value="Genomic_DNA"/>
</dbReference>
<reference evidence="1" key="2">
    <citation type="submission" date="2023-01" db="EMBL/GenBank/DDBJ databases">
        <authorList>
            <person name="Petersen C."/>
        </authorList>
    </citation>
    <scope>NUCLEOTIDE SEQUENCE</scope>
    <source>
        <strain evidence="1">IBT 17514</strain>
    </source>
</reference>
<reference evidence="1" key="1">
    <citation type="journal article" date="2023" name="IMA Fungus">
        <title>Comparative genomic study of the Penicillium genus elucidates a diverse pangenome and 15 lateral gene transfer events.</title>
        <authorList>
            <person name="Petersen C."/>
            <person name="Sorensen T."/>
            <person name="Nielsen M.R."/>
            <person name="Sondergaard T.E."/>
            <person name="Sorensen J.L."/>
            <person name="Fitzpatrick D.A."/>
            <person name="Frisvad J.C."/>
            <person name="Nielsen K.L."/>
        </authorList>
    </citation>
    <scope>NUCLEOTIDE SEQUENCE</scope>
    <source>
        <strain evidence="1">IBT 17514</strain>
    </source>
</reference>
<evidence type="ECO:0000313" key="2">
    <source>
        <dbReference type="Proteomes" id="UP001215712"/>
    </source>
</evidence>
<sequence length="94" mass="10920">MDKTDIWPSVLNHESLVCHPLAARFVAEFMLKTGLLGQFHNYEIDLENIDTDSGMVNEDAACYSEDDTQPTKKEWEWPWVNENEMKRRGCEGEI</sequence>
<keyword evidence="2" id="KW-1185">Reference proteome</keyword>
<gene>
    <name evidence="1" type="ORF">N7493_012082</name>
</gene>
<dbReference type="Proteomes" id="UP001215712">
    <property type="component" value="Unassembled WGS sequence"/>
</dbReference>
<evidence type="ECO:0000313" key="1">
    <source>
        <dbReference type="EMBL" id="KAJ5699174.1"/>
    </source>
</evidence>
<accession>A0AAD6H9V4</accession>
<protein>
    <submittedName>
        <fullName evidence="1">Uncharacterized protein</fullName>
    </submittedName>
</protein>
<dbReference type="AlphaFoldDB" id="A0AAD6H9V4"/>
<comment type="caution">
    <text evidence="1">The sequence shown here is derived from an EMBL/GenBank/DDBJ whole genome shotgun (WGS) entry which is preliminary data.</text>
</comment>
<organism evidence="1 2">
    <name type="scientific">Penicillium malachiteum</name>
    <dbReference type="NCBI Taxonomy" id="1324776"/>
    <lineage>
        <taxon>Eukaryota</taxon>
        <taxon>Fungi</taxon>
        <taxon>Dikarya</taxon>
        <taxon>Ascomycota</taxon>
        <taxon>Pezizomycotina</taxon>
        <taxon>Eurotiomycetes</taxon>
        <taxon>Eurotiomycetidae</taxon>
        <taxon>Eurotiales</taxon>
        <taxon>Aspergillaceae</taxon>
        <taxon>Penicillium</taxon>
    </lineage>
</organism>
<proteinExistence type="predicted"/>